<evidence type="ECO:0000256" key="12">
    <source>
        <dbReference type="SAM" id="Coils"/>
    </source>
</evidence>
<evidence type="ECO:0000256" key="7">
    <source>
        <dbReference type="ARBA" id="ARBA00023235"/>
    </source>
</evidence>
<dbReference type="PANTHER" id="PTHR11070">
    <property type="entry name" value="UVRD / RECB / PCRA DNA HELICASE FAMILY MEMBER"/>
    <property type="match status" value="1"/>
</dbReference>
<dbReference type="PANTHER" id="PTHR11070:SF2">
    <property type="entry name" value="ATP-DEPENDENT DNA HELICASE SRS2"/>
    <property type="match status" value="1"/>
</dbReference>
<evidence type="ECO:0000259" key="14">
    <source>
        <dbReference type="PROSITE" id="PS51217"/>
    </source>
</evidence>
<organism evidence="15 16">
    <name type="scientific">Paenibacillus thailandensis</name>
    <dbReference type="NCBI Taxonomy" id="393250"/>
    <lineage>
        <taxon>Bacteria</taxon>
        <taxon>Bacillati</taxon>
        <taxon>Bacillota</taxon>
        <taxon>Bacilli</taxon>
        <taxon>Bacillales</taxon>
        <taxon>Paenibacillaceae</taxon>
        <taxon>Paenibacillus</taxon>
    </lineage>
</organism>
<evidence type="ECO:0000313" key="16">
    <source>
        <dbReference type="Proteomes" id="UP001597493"/>
    </source>
</evidence>
<dbReference type="PROSITE" id="PS51217">
    <property type="entry name" value="UVRD_HELICASE_CTER"/>
    <property type="match status" value="1"/>
</dbReference>
<keyword evidence="4 11" id="KW-0347">Helicase</keyword>
<dbReference type="EMBL" id="JBHUMY010000011">
    <property type="protein sequence ID" value="MFD2660791.1"/>
    <property type="molecule type" value="Genomic_DNA"/>
</dbReference>
<sequence>MNKHYYKTPLGVRKEPLLAASRASSKTSRELVADHERDAYFFRALEAGGIRLNERQIEAVRHQDGPLLTLAGAGSGKTSVLVSRTAYLLAVRGVKPEQVLLVTFSKKAADEMQSRIGRMPTIGPEAARRVEARTFHSFCLLLLRRNGYRQEVLGDDARKLFLFKKLLRERGAEEKYEPETLAALLSSYKMNMTNIDDLPERTHEDALVKSVFRRYEEWKEEQGLIDYDDMLVLACRLLKDDPALLASLQRRYRYIMADEFQDTNLIQYELITMLAAEHRNFMAVGDDDQTIYSFNGARNEYILNFERQYPDARTIVLDVNYRSGGGIIALGNAIIRLNRRRKDKTLLAAKTAGPLPLFARPKSADEEADMIADEIWRQHKEKGRKFGDFAVLYRCASGSRALFDRLVLRQVPFIDYGSRDSFYEYSVIKPVIAHLRLAADRRSFDAMNDMLQTLYVGREQAMRYIKEQESMKAKKYPLIHLTRWPQLKAYHQEKIKERIKLIRSLEPMKPKDAIRLLRGSFYDQYLDMGKTLESQTEHKESLKEMLDELETAASRFRSIVEFLAFVDDIAERHRRMKETVKQGNGGDAVRLMTIHKAKGLEFPVVFLTGASEGMLPHSSALTAAKLKDRSIHQEAPDALEEERRLAYVAVTRAQEELYVSSPAYYHGKAADVSSFITAAYTGMNR</sequence>
<evidence type="ECO:0000256" key="8">
    <source>
        <dbReference type="ARBA" id="ARBA00034617"/>
    </source>
</evidence>
<keyword evidence="3 11" id="KW-0378">Hydrolase</keyword>
<dbReference type="InterPro" id="IPR013986">
    <property type="entry name" value="DExx_box_DNA_helicase_dom_sf"/>
</dbReference>
<dbReference type="EC" id="5.6.2.4" evidence="9"/>
<dbReference type="Pfam" id="PF00580">
    <property type="entry name" value="UvrD-helicase"/>
    <property type="match status" value="1"/>
</dbReference>
<dbReference type="InterPro" id="IPR014016">
    <property type="entry name" value="UvrD-like_ATP-bd"/>
</dbReference>
<dbReference type="InterPro" id="IPR000212">
    <property type="entry name" value="DNA_helicase_UvrD/REP"/>
</dbReference>
<evidence type="ECO:0000256" key="5">
    <source>
        <dbReference type="ARBA" id="ARBA00022840"/>
    </source>
</evidence>
<comment type="caution">
    <text evidence="15">The sequence shown here is derived from an EMBL/GenBank/DDBJ whole genome shotgun (WGS) entry which is preliminary data.</text>
</comment>
<dbReference type="GO" id="GO:0004386">
    <property type="term" value="F:helicase activity"/>
    <property type="evidence" value="ECO:0007669"/>
    <property type="project" value="UniProtKB-KW"/>
</dbReference>
<feature type="domain" description="UvrD-like helicase C-terminal" evidence="14">
    <location>
        <begin position="325"/>
        <end position="599"/>
    </location>
</feature>
<dbReference type="Pfam" id="PF13361">
    <property type="entry name" value="UvrD_C"/>
    <property type="match status" value="1"/>
</dbReference>
<keyword evidence="12" id="KW-0175">Coiled coil</keyword>
<dbReference type="CDD" id="cd17932">
    <property type="entry name" value="DEXQc_UvrD"/>
    <property type="match status" value="1"/>
</dbReference>
<keyword evidence="2 11" id="KW-0547">Nucleotide-binding</keyword>
<comment type="catalytic activity">
    <reaction evidence="10">
        <text>ATP + H2O = ADP + phosphate + H(+)</text>
        <dbReference type="Rhea" id="RHEA:13065"/>
        <dbReference type="ChEBI" id="CHEBI:15377"/>
        <dbReference type="ChEBI" id="CHEBI:15378"/>
        <dbReference type="ChEBI" id="CHEBI:30616"/>
        <dbReference type="ChEBI" id="CHEBI:43474"/>
        <dbReference type="ChEBI" id="CHEBI:456216"/>
        <dbReference type="EC" id="5.6.2.4"/>
    </reaction>
</comment>
<protein>
    <recommendedName>
        <fullName evidence="9">DNA 3'-5' helicase</fullName>
        <ecNumber evidence="9">5.6.2.4</ecNumber>
    </recommendedName>
</protein>
<keyword evidence="16" id="KW-1185">Reference proteome</keyword>
<feature type="binding site" evidence="11">
    <location>
        <begin position="71"/>
        <end position="78"/>
    </location>
    <ligand>
        <name>ATP</name>
        <dbReference type="ChEBI" id="CHEBI:30616"/>
    </ligand>
</feature>
<dbReference type="InterPro" id="IPR014017">
    <property type="entry name" value="DNA_helicase_UvrD-like_C"/>
</dbReference>
<dbReference type="Gene3D" id="1.10.10.160">
    <property type="match status" value="1"/>
</dbReference>
<reference evidence="16" key="1">
    <citation type="journal article" date="2019" name="Int. J. Syst. Evol. Microbiol.">
        <title>The Global Catalogue of Microorganisms (GCM) 10K type strain sequencing project: providing services to taxonomists for standard genome sequencing and annotation.</title>
        <authorList>
            <consortium name="The Broad Institute Genomics Platform"/>
            <consortium name="The Broad Institute Genome Sequencing Center for Infectious Disease"/>
            <person name="Wu L."/>
            <person name="Ma J."/>
        </authorList>
    </citation>
    <scope>NUCLEOTIDE SEQUENCE [LARGE SCALE GENOMIC DNA]</scope>
    <source>
        <strain evidence="16">TISTR 1827</strain>
    </source>
</reference>
<evidence type="ECO:0000256" key="4">
    <source>
        <dbReference type="ARBA" id="ARBA00022806"/>
    </source>
</evidence>
<gene>
    <name evidence="15" type="ORF">ACFSW5_11090</name>
</gene>
<evidence type="ECO:0000256" key="2">
    <source>
        <dbReference type="ARBA" id="ARBA00022741"/>
    </source>
</evidence>
<dbReference type="Proteomes" id="UP001597493">
    <property type="component" value="Unassembled WGS sequence"/>
</dbReference>
<dbReference type="RefSeq" id="WP_379272714.1">
    <property type="nucleotide sequence ID" value="NZ_JBHUGT010000045.1"/>
</dbReference>
<dbReference type="InterPro" id="IPR027417">
    <property type="entry name" value="P-loop_NTPase"/>
</dbReference>
<accession>A0ABW5QXN1</accession>
<name>A0ABW5QXN1_9BACL</name>
<evidence type="ECO:0000256" key="9">
    <source>
        <dbReference type="ARBA" id="ARBA00034808"/>
    </source>
</evidence>
<evidence type="ECO:0000256" key="3">
    <source>
        <dbReference type="ARBA" id="ARBA00022801"/>
    </source>
</evidence>
<dbReference type="PROSITE" id="PS51198">
    <property type="entry name" value="UVRD_HELICASE_ATP_BIND"/>
    <property type="match status" value="1"/>
</dbReference>
<dbReference type="GO" id="GO:0016787">
    <property type="term" value="F:hydrolase activity"/>
    <property type="evidence" value="ECO:0007669"/>
    <property type="project" value="UniProtKB-KW"/>
</dbReference>
<proteinExistence type="inferred from homology"/>
<evidence type="ECO:0000256" key="11">
    <source>
        <dbReference type="PROSITE-ProRule" id="PRU00560"/>
    </source>
</evidence>
<keyword evidence="7" id="KW-0413">Isomerase</keyword>
<keyword evidence="5 11" id="KW-0067">ATP-binding</keyword>
<dbReference type="Gene3D" id="1.10.486.10">
    <property type="entry name" value="PCRA, domain 4"/>
    <property type="match status" value="1"/>
</dbReference>
<comment type="catalytic activity">
    <reaction evidence="8">
        <text>Couples ATP hydrolysis with the unwinding of duplex DNA by translocating in the 3'-5' direction.</text>
        <dbReference type="EC" id="5.6.2.4"/>
    </reaction>
</comment>
<evidence type="ECO:0000313" key="15">
    <source>
        <dbReference type="EMBL" id="MFD2660791.1"/>
    </source>
</evidence>
<evidence type="ECO:0000256" key="10">
    <source>
        <dbReference type="ARBA" id="ARBA00048988"/>
    </source>
</evidence>
<feature type="domain" description="UvrD-like helicase ATP-binding" evidence="13">
    <location>
        <begin position="50"/>
        <end position="324"/>
    </location>
</feature>
<evidence type="ECO:0000256" key="6">
    <source>
        <dbReference type="ARBA" id="ARBA00023125"/>
    </source>
</evidence>
<dbReference type="Gene3D" id="3.40.50.300">
    <property type="entry name" value="P-loop containing nucleotide triphosphate hydrolases"/>
    <property type="match status" value="2"/>
</dbReference>
<evidence type="ECO:0000259" key="13">
    <source>
        <dbReference type="PROSITE" id="PS51198"/>
    </source>
</evidence>
<dbReference type="CDD" id="cd18807">
    <property type="entry name" value="SF1_C_UvrD"/>
    <property type="match status" value="1"/>
</dbReference>
<feature type="coiled-coil region" evidence="12">
    <location>
        <begin position="532"/>
        <end position="559"/>
    </location>
</feature>
<comment type="similarity">
    <text evidence="1">Belongs to the helicase family. UvrD subfamily.</text>
</comment>
<dbReference type="SUPFAM" id="SSF52540">
    <property type="entry name" value="P-loop containing nucleoside triphosphate hydrolases"/>
    <property type="match status" value="1"/>
</dbReference>
<keyword evidence="6" id="KW-0238">DNA-binding</keyword>
<evidence type="ECO:0000256" key="1">
    <source>
        <dbReference type="ARBA" id="ARBA00009922"/>
    </source>
</evidence>